<name>A0A5M9WLN1_PAEAM</name>
<dbReference type="OrthoDB" id="2586087at2"/>
<gene>
    <name evidence="2" type="ORF">EC604_00750</name>
</gene>
<sequence>MSTLMKFIWIATTLINLSVFIWFLIGATSNFQRSLDLVGMPIMLLCGIPSLVISIISIVILIRKWNSQLSVSTMIVGGVFILILLFCIPAFLNAIDNTVVPERVESDPVSRTSDQKYEYNLELINMSHRNNQVNLIIKEVSGQTQKRTIPLDLDAKEIVALTTGPGSDWQWAVLQPTETPEKYKLTTTEKLGMHKVYMIDVVKGQSQEIK</sequence>
<protein>
    <submittedName>
        <fullName evidence="2">Uncharacterized protein</fullName>
    </submittedName>
</protein>
<dbReference type="RefSeq" id="WP_123062321.1">
    <property type="nucleotide sequence ID" value="NZ_RIAS01000001.1"/>
</dbReference>
<feature type="transmembrane region" description="Helical" evidence="1">
    <location>
        <begin position="37"/>
        <end position="62"/>
    </location>
</feature>
<dbReference type="Proteomes" id="UP000323664">
    <property type="component" value="Unassembled WGS sequence"/>
</dbReference>
<accession>A0A5M9WLN1</accession>
<dbReference type="AlphaFoldDB" id="A0A5M9WLN1"/>
<proteinExistence type="predicted"/>
<evidence type="ECO:0000313" key="3">
    <source>
        <dbReference type="Proteomes" id="UP000323664"/>
    </source>
</evidence>
<organism evidence="2 3">
    <name type="scientific">Paenibacillus amylolyticus</name>
    <dbReference type="NCBI Taxonomy" id="1451"/>
    <lineage>
        <taxon>Bacteria</taxon>
        <taxon>Bacillati</taxon>
        <taxon>Bacillota</taxon>
        <taxon>Bacilli</taxon>
        <taxon>Bacillales</taxon>
        <taxon>Paenibacillaceae</taxon>
        <taxon>Paenibacillus</taxon>
    </lineage>
</organism>
<evidence type="ECO:0000256" key="1">
    <source>
        <dbReference type="SAM" id="Phobius"/>
    </source>
</evidence>
<keyword evidence="1" id="KW-0812">Transmembrane</keyword>
<reference evidence="2 3" key="1">
    <citation type="journal article" date="2019" name="J. Ind. Microbiol. Biotechnol.">
        <title>Paenibacillus amylolyticus 27C64 has a diverse set of carbohydrate-active enzymes and complete pectin deconstruction system.</title>
        <authorList>
            <person name="Keggi C."/>
            <person name="Doran-Peterson J."/>
        </authorList>
    </citation>
    <scope>NUCLEOTIDE SEQUENCE [LARGE SCALE GENOMIC DNA]</scope>
    <source>
        <strain evidence="2 3">27C64</strain>
    </source>
</reference>
<comment type="caution">
    <text evidence="2">The sequence shown here is derived from an EMBL/GenBank/DDBJ whole genome shotgun (WGS) entry which is preliminary data.</text>
</comment>
<feature type="transmembrane region" description="Helical" evidence="1">
    <location>
        <begin position="69"/>
        <end position="92"/>
    </location>
</feature>
<feature type="transmembrane region" description="Helical" evidence="1">
    <location>
        <begin position="7"/>
        <end position="25"/>
    </location>
</feature>
<evidence type="ECO:0000313" key="2">
    <source>
        <dbReference type="EMBL" id="KAA8782375.1"/>
    </source>
</evidence>
<dbReference type="EMBL" id="RIAS01000001">
    <property type="protein sequence ID" value="KAA8782375.1"/>
    <property type="molecule type" value="Genomic_DNA"/>
</dbReference>
<keyword evidence="1" id="KW-0472">Membrane</keyword>
<keyword evidence="1" id="KW-1133">Transmembrane helix</keyword>